<evidence type="ECO:0000259" key="17">
    <source>
        <dbReference type="PROSITE" id="PS51785"/>
    </source>
</evidence>
<dbReference type="Pfam" id="PF26016">
    <property type="entry name" value="ExoI_C"/>
    <property type="match status" value="1"/>
</dbReference>
<evidence type="ECO:0000256" key="15">
    <source>
        <dbReference type="PIRSR" id="PIRSR000977-2"/>
    </source>
</evidence>
<dbReference type="PROSITE" id="PS51784">
    <property type="entry name" value="EXOI_SH3"/>
    <property type="match status" value="1"/>
</dbReference>
<name>A0A1I6GBE5_9GAMM</name>
<dbReference type="RefSeq" id="WP_092854785.1">
    <property type="nucleotide sequence ID" value="NZ_FOYU01000001.1"/>
</dbReference>
<feature type="binding site" evidence="15">
    <location>
        <position position="10"/>
    </location>
    <ligand>
        <name>Mg(2+)</name>
        <dbReference type="ChEBI" id="CHEBI:18420"/>
        <label>1</label>
    </ligand>
</feature>
<dbReference type="Proteomes" id="UP000199424">
    <property type="component" value="Unassembled WGS sequence"/>
</dbReference>
<evidence type="ECO:0000256" key="13">
    <source>
        <dbReference type="PIRNR" id="PIRNR000977"/>
    </source>
</evidence>
<evidence type="ECO:0000256" key="9">
    <source>
        <dbReference type="ARBA" id="ARBA00022842"/>
    </source>
</evidence>
<dbReference type="Pfam" id="PF08411">
    <property type="entry name" value="ExoI_SH3"/>
    <property type="match status" value="1"/>
</dbReference>
<keyword evidence="6 13" id="KW-0227">DNA damage</keyword>
<evidence type="ECO:0000256" key="1">
    <source>
        <dbReference type="ARBA" id="ARBA00000563"/>
    </source>
</evidence>
<keyword evidence="5 15" id="KW-0479">Metal-binding</keyword>
<dbReference type="PROSITE" id="PS51785">
    <property type="entry name" value="EXOI_C"/>
    <property type="match status" value="1"/>
</dbReference>
<evidence type="ECO:0000256" key="11">
    <source>
        <dbReference type="ARBA" id="ARBA00023204"/>
    </source>
</evidence>
<feature type="domain" description="ExoI C-terminal" evidence="17">
    <location>
        <begin position="356"/>
        <end position="477"/>
    </location>
</feature>
<dbReference type="InterPro" id="IPR022894">
    <property type="entry name" value="Oligoribonuclease"/>
</dbReference>
<evidence type="ECO:0000256" key="2">
    <source>
        <dbReference type="ARBA" id="ARBA00012108"/>
    </source>
</evidence>
<dbReference type="Gene3D" id="3.30.1520.20">
    <property type="entry name" value="Exonuclease ExoI, domain 2"/>
    <property type="match status" value="1"/>
</dbReference>
<feature type="binding site" evidence="15">
    <location>
        <position position="181"/>
    </location>
    <ligand>
        <name>Mg(2+)</name>
        <dbReference type="ChEBI" id="CHEBI:18420"/>
        <label>2</label>
    </ligand>
</feature>
<dbReference type="GO" id="GO:0003677">
    <property type="term" value="F:DNA binding"/>
    <property type="evidence" value="ECO:0007669"/>
    <property type="project" value="UniProtKB-KW"/>
</dbReference>
<dbReference type="FunFam" id="3.30.420.10:FF:000033">
    <property type="entry name" value="Exodeoxyribonuclease I"/>
    <property type="match status" value="1"/>
</dbReference>
<feature type="domain" description="ExoI SH3-like" evidence="16">
    <location>
        <begin position="197"/>
        <end position="352"/>
    </location>
</feature>
<sequence>MTQPTFYWHDYETWGANPQTDRPAQFAGLRTTLDFEPVGRPMTIYCQPTPDFLPHPQAVMITGITPQHALAQGMNEAAFAEKIAAQMSEPDTTIIGYNNIAFDDEVTRHLFYRNFIDPYAHTWQDNNSRWDLIDLMRACYALRPEGIEWPYHDDGRVSMKLEDLTRVNNIEHGQAHDAMADVYATIAMAQKVKHAQPRLFDYAYSMRRKQAVKDLVQLTTFTALAHVSGFYGAHHGYLSVIMPLAYHPDQPNSVIYWDLRCDPQQLLQMSEADMIERRFTRRAVLQEQNLSPFGGGQFALNKCPFIAPLKVIDQTAQTRWQIDLNEFEQRRQFLIGNSELREKIVAACCFTREFETTSDPDLMLYSGAFFSDQDRSNMAIIRAADPDQLAGLELNFADSRLPEMLFRYRARNFPRTLNDAELQRWRSFCQQQLMTPPGRALSAEQFMHELEQASVQYADSAKHMRLLHDLYRYVQSL</sequence>
<feature type="binding site" evidence="14">
    <location>
        <position position="160"/>
    </location>
    <ligand>
        <name>substrate</name>
    </ligand>
</feature>
<dbReference type="InterPro" id="IPR013620">
    <property type="entry name" value="Exonuc_1_SH3"/>
</dbReference>
<keyword evidence="9 15" id="KW-0460">Magnesium</keyword>
<dbReference type="GO" id="GO:0008310">
    <property type="term" value="F:single-stranded DNA 3'-5' DNA exonuclease activity"/>
    <property type="evidence" value="ECO:0007669"/>
    <property type="project" value="UniProtKB-EC"/>
</dbReference>
<keyword evidence="19" id="KW-1185">Reference proteome</keyword>
<accession>A0A1I6GBE5</accession>
<dbReference type="InterPro" id="IPR012337">
    <property type="entry name" value="RNaseH-like_sf"/>
</dbReference>
<evidence type="ECO:0000256" key="3">
    <source>
        <dbReference type="ARBA" id="ARBA00019900"/>
    </source>
</evidence>
<dbReference type="GO" id="GO:0000175">
    <property type="term" value="F:3'-5'-RNA exonuclease activity"/>
    <property type="evidence" value="ECO:0007669"/>
    <property type="project" value="InterPro"/>
</dbReference>
<proteinExistence type="predicted"/>
<feature type="binding site" evidence="14">
    <location>
        <position position="12"/>
    </location>
    <ligand>
        <name>substrate</name>
    </ligand>
</feature>
<evidence type="ECO:0000313" key="19">
    <source>
        <dbReference type="Proteomes" id="UP000199424"/>
    </source>
</evidence>
<keyword evidence="10" id="KW-0238">DNA-binding</keyword>
<comment type="catalytic activity">
    <reaction evidence="1 13">
        <text>Exonucleolytic cleavage in the 3'- to 5'-direction to yield nucleoside 5'-phosphates.</text>
        <dbReference type="EC" id="3.1.11.1"/>
    </reaction>
</comment>
<dbReference type="Gene3D" id="1.10.287.1240">
    <property type="match status" value="1"/>
</dbReference>
<dbReference type="EMBL" id="FOYU01000001">
    <property type="protein sequence ID" value="SFR39450.1"/>
    <property type="molecule type" value="Genomic_DNA"/>
</dbReference>
<dbReference type="GO" id="GO:0046872">
    <property type="term" value="F:metal ion binding"/>
    <property type="evidence" value="ECO:0007669"/>
    <property type="project" value="UniProtKB-KW"/>
</dbReference>
<keyword evidence="7 13" id="KW-0378">Hydrolase</keyword>
<evidence type="ECO:0000256" key="4">
    <source>
        <dbReference type="ARBA" id="ARBA00022722"/>
    </source>
</evidence>
<evidence type="ECO:0000256" key="10">
    <source>
        <dbReference type="ARBA" id="ARBA00023125"/>
    </source>
</evidence>
<dbReference type="InterPro" id="IPR058561">
    <property type="entry name" value="Exonuc_1_C"/>
</dbReference>
<dbReference type="NCBIfam" id="NF008746">
    <property type="entry name" value="PRK11779.1"/>
    <property type="match status" value="1"/>
</dbReference>
<dbReference type="Gene3D" id="3.30.420.10">
    <property type="entry name" value="Ribonuclease H-like superfamily/Ribonuclease H"/>
    <property type="match status" value="1"/>
</dbReference>
<evidence type="ECO:0000256" key="12">
    <source>
        <dbReference type="ARBA" id="ARBA00046792"/>
    </source>
</evidence>
<dbReference type="AlphaFoldDB" id="A0A1I6GBE5"/>
<keyword evidence="8 13" id="KW-0269">Exonuclease</keyword>
<reference evidence="19" key="1">
    <citation type="submission" date="2016-10" db="EMBL/GenBank/DDBJ databases">
        <authorList>
            <person name="Varghese N."/>
            <person name="Submissions S."/>
        </authorList>
    </citation>
    <scope>NUCLEOTIDE SEQUENCE [LARGE SCALE GENOMIC DNA]</scope>
    <source>
        <strain evidence="19">CGMCC 1.7285</strain>
    </source>
</reference>
<dbReference type="PIRSF" id="PIRSF000977">
    <property type="entry name" value="Exodeoxyribonuclease_I"/>
    <property type="match status" value="1"/>
</dbReference>
<keyword evidence="11 13" id="KW-0234">DNA repair</keyword>
<dbReference type="InterPro" id="IPR036397">
    <property type="entry name" value="RNaseH_sf"/>
</dbReference>
<dbReference type="EC" id="3.1.11.1" evidence="2 13"/>
<dbReference type="SUPFAM" id="SSF53098">
    <property type="entry name" value="Ribonuclease H-like"/>
    <property type="match status" value="1"/>
</dbReference>
<comment type="subunit">
    <text evidence="12">Monomer. Interacts with ssb (via C-terminus); this interaction stimulates the exonuclease activity by recruiting the enzyme to its substrate.</text>
</comment>
<evidence type="ECO:0000256" key="5">
    <source>
        <dbReference type="ARBA" id="ARBA00022723"/>
    </source>
</evidence>
<dbReference type="InterPro" id="IPR038649">
    <property type="entry name" value="EXOI_SH3_sf"/>
</dbReference>
<dbReference type="Gene3D" id="1.20.1280.70">
    <property type="entry name" value="Exonuclease ExoI, domain 3"/>
    <property type="match status" value="1"/>
</dbReference>
<comment type="cofactor">
    <cofactor evidence="15">
        <name>Mg(2+)</name>
        <dbReference type="ChEBI" id="CHEBI:18420"/>
    </cofactor>
    <text evidence="15">Binds 2 Mg(2+) ions per monomer.</text>
</comment>
<keyword evidence="4 13" id="KW-0540">Nuclease</keyword>
<dbReference type="Pfam" id="PF00929">
    <property type="entry name" value="RNase_T"/>
    <property type="match status" value="1"/>
</dbReference>
<dbReference type="FunFam" id="1.20.1280.70:FF:000001">
    <property type="entry name" value="Exodeoxyribonuclease I"/>
    <property type="match status" value="1"/>
</dbReference>
<dbReference type="PANTHER" id="PTHR11046">
    <property type="entry name" value="OLIGORIBONUCLEASE, MITOCHONDRIAL"/>
    <property type="match status" value="1"/>
</dbReference>
<feature type="binding site" evidence="15">
    <location>
        <position position="12"/>
    </location>
    <ligand>
        <name>Mg(2+)</name>
        <dbReference type="ChEBI" id="CHEBI:18420"/>
        <label>2</label>
    </ligand>
</feature>
<organism evidence="18 19">
    <name type="scientific">Pseudidiomarina maritima</name>
    <dbReference type="NCBI Taxonomy" id="519453"/>
    <lineage>
        <taxon>Bacteria</taxon>
        <taxon>Pseudomonadati</taxon>
        <taxon>Pseudomonadota</taxon>
        <taxon>Gammaproteobacteria</taxon>
        <taxon>Alteromonadales</taxon>
        <taxon>Idiomarinaceae</taxon>
        <taxon>Pseudidiomarina</taxon>
    </lineage>
</organism>
<dbReference type="PANTHER" id="PTHR11046:SF11">
    <property type="entry name" value="EXODEOXYRIBONUCLEASE I"/>
    <property type="match status" value="1"/>
</dbReference>
<evidence type="ECO:0000256" key="6">
    <source>
        <dbReference type="ARBA" id="ARBA00022763"/>
    </source>
</evidence>
<dbReference type="CDD" id="cd06138">
    <property type="entry name" value="ExoI_N"/>
    <property type="match status" value="1"/>
</dbReference>
<evidence type="ECO:0000256" key="8">
    <source>
        <dbReference type="ARBA" id="ARBA00022839"/>
    </source>
</evidence>
<dbReference type="InterPro" id="IPR013520">
    <property type="entry name" value="Ribonucl_H"/>
</dbReference>
<protein>
    <recommendedName>
        <fullName evidence="3 13">Exodeoxyribonuclease I</fullName>
        <ecNumber evidence="2 13">3.1.11.1</ecNumber>
    </recommendedName>
</protein>
<evidence type="ECO:0000256" key="14">
    <source>
        <dbReference type="PIRSR" id="PIRSR000977-1"/>
    </source>
</evidence>
<dbReference type="GO" id="GO:0006281">
    <property type="term" value="P:DNA repair"/>
    <property type="evidence" value="ECO:0007669"/>
    <property type="project" value="UniProtKB-KW"/>
</dbReference>
<evidence type="ECO:0000256" key="7">
    <source>
        <dbReference type="ARBA" id="ARBA00022801"/>
    </source>
</evidence>
<dbReference type="InterPro" id="IPR034747">
    <property type="entry name" value="EXOI_SH3"/>
</dbReference>
<evidence type="ECO:0000259" key="16">
    <source>
        <dbReference type="PROSITE" id="PS51784"/>
    </source>
</evidence>
<dbReference type="InterPro" id="IPR023607">
    <property type="entry name" value="Exodeoxyribonuclease_I"/>
</dbReference>
<gene>
    <name evidence="18" type="ORF">SAMN04488070_0420</name>
</gene>
<evidence type="ECO:0000313" key="18">
    <source>
        <dbReference type="EMBL" id="SFR39450.1"/>
    </source>
</evidence>